<proteinExistence type="predicted"/>
<dbReference type="EMBL" id="VSSQ01036298">
    <property type="protein sequence ID" value="MPM88735.1"/>
    <property type="molecule type" value="Genomic_DNA"/>
</dbReference>
<protein>
    <submittedName>
        <fullName evidence="1">Uncharacterized protein</fullName>
    </submittedName>
</protein>
<gene>
    <name evidence="1" type="ORF">SDC9_135839</name>
</gene>
<accession>A0A645DHQ1</accession>
<sequence>MRDKHPKIKTKIPLSEGAPGIYRKGLQMRQRRQGQDIDTSILQLYISDVKPLQRNHPAAKQRFDNANRRGIDNTVPLYTIKKICQE</sequence>
<comment type="caution">
    <text evidence="1">The sequence shown here is derived from an EMBL/GenBank/DDBJ whole genome shotgun (WGS) entry which is preliminary data.</text>
</comment>
<dbReference type="AlphaFoldDB" id="A0A645DHQ1"/>
<reference evidence="1" key="1">
    <citation type="submission" date="2019-08" db="EMBL/GenBank/DDBJ databases">
        <authorList>
            <person name="Kucharzyk K."/>
            <person name="Murdoch R.W."/>
            <person name="Higgins S."/>
            <person name="Loffler F."/>
        </authorList>
    </citation>
    <scope>NUCLEOTIDE SEQUENCE</scope>
</reference>
<evidence type="ECO:0000313" key="1">
    <source>
        <dbReference type="EMBL" id="MPM88735.1"/>
    </source>
</evidence>
<name>A0A645DHQ1_9ZZZZ</name>
<organism evidence="1">
    <name type="scientific">bioreactor metagenome</name>
    <dbReference type="NCBI Taxonomy" id="1076179"/>
    <lineage>
        <taxon>unclassified sequences</taxon>
        <taxon>metagenomes</taxon>
        <taxon>ecological metagenomes</taxon>
    </lineage>
</organism>